<accession>A0A7I7X340</accession>
<evidence type="ECO:0000313" key="2">
    <source>
        <dbReference type="Proteomes" id="UP000467260"/>
    </source>
</evidence>
<evidence type="ECO:0008006" key="3">
    <source>
        <dbReference type="Google" id="ProtNLM"/>
    </source>
</evidence>
<dbReference type="EMBL" id="AP022609">
    <property type="protein sequence ID" value="BBZ23297.1"/>
    <property type="molecule type" value="Genomic_DNA"/>
</dbReference>
<name>A0A7I7X340_9MYCO</name>
<organism evidence="1 2">
    <name type="scientific">Mycolicibacter hiberniae</name>
    <dbReference type="NCBI Taxonomy" id="29314"/>
    <lineage>
        <taxon>Bacteria</taxon>
        <taxon>Bacillati</taxon>
        <taxon>Actinomycetota</taxon>
        <taxon>Actinomycetes</taxon>
        <taxon>Mycobacteriales</taxon>
        <taxon>Mycobacteriaceae</taxon>
        <taxon>Mycolicibacter</taxon>
    </lineage>
</organism>
<evidence type="ECO:0000313" key="1">
    <source>
        <dbReference type="EMBL" id="BBZ23297.1"/>
    </source>
</evidence>
<dbReference type="AlphaFoldDB" id="A0A7I7X340"/>
<proteinExistence type="predicted"/>
<protein>
    <recommendedName>
        <fullName evidence="3">ATPase</fullName>
    </recommendedName>
</protein>
<gene>
    <name evidence="1" type="ORF">MHIB_17150</name>
</gene>
<dbReference type="Proteomes" id="UP000467260">
    <property type="component" value="Chromosome"/>
</dbReference>
<keyword evidence="2" id="KW-1185">Reference proteome</keyword>
<reference evidence="1 2" key="1">
    <citation type="journal article" date="2019" name="Emerg. Microbes Infect.">
        <title>Comprehensive subspecies identification of 175 nontuberculous mycobacteria species based on 7547 genomic profiles.</title>
        <authorList>
            <person name="Matsumoto Y."/>
            <person name="Kinjo T."/>
            <person name="Motooka D."/>
            <person name="Nabeya D."/>
            <person name="Jung N."/>
            <person name="Uechi K."/>
            <person name="Horii T."/>
            <person name="Iida T."/>
            <person name="Fujita J."/>
            <person name="Nakamura S."/>
        </authorList>
    </citation>
    <scope>NUCLEOTIDE SEQUENCE [LARGE SCALE GENOMIC DNA]</scope>
    <source>
        <strain evidence="1 2">JCM 13571</strain>
    </source>
</reference>
<dbReference type="KEGG" id="mhib:MHIB_17150"/>
<sequence>MADRTPGNGTERKRLKTLAQAALNADVTVGQLEDVLGGLGGTMNELNSSLASLNATIERLGSGLDHLESTMASLDDLARRLVTLIEPVEAIVNRIDYLVAVGETAMSPLSMTENALRGMLNAMRNRMR</sequence>